<feature type="transmembrane region" description="Helical" evidence="1">
    <location>
        <begin position="109"/>
        <end position="132"/>
    </location>
</feature>
<dbReference type="Proteomes" id="UP000244810">
    <property type="component" value="Unassembled WGS sequence"/>
</dbReference>
<evidence type="ECO:0000313" key="4">
    <source>
        <dbReference type="Proteomes" id="UP000244810"/>
    </source>
</evidence>
<dbReference type="PANTHER" id="PTHR35342">
    <property type="entry name" value="TRICARBOXYLIC TRANSPORT PROTEIN"/>
    <property type="match status" value="1"/>
</dbReference>
<proteinExistence type="predicted"/>
<dbReference type="EMBL" id="QDDR01000004">
    <property type="protein sequence ID" value="PVE47611.1"/>
    <property type="molecule type" value="Genomic_DNA"/>
</dbReference>
<feature type="transmembrane region" description="Helical" evidence="1">
    <location>
        <begin position="357"/>
        <end position="376"/>
    </location>
</feature>
<accession>A0A2T7USP9</accession>
<dbReference type="InterPro" id="IPR002823">
    <property type="entry name" value="DUF112_TM"/>
</dbReference>
<organism evidence="3 4">
    <name type="scientific">Pararhodobacter aggregans</name>
    <dbReference type="NCBI Taxonomy" id="404875"/>
    <lineage>
        <taxon>Bacteria</taxon>
        <taxon>Pseudomonadati</taxon>
        <taxon>Pseudomonadota</taxon>
        <taxon>Alphaproteobacteria</taxon>
        <taxon>Rhodobacterales</taxon>
        <taxon>Paracoccaceae</taxon>
        <taxon>Pararhodobacter</taxon>
    </lineage>
</organism>
<feature type="transmembrane region" description="Helical" evidence="1">
    <location>
        <begin position="39"/>
        <end position="65"/>
    </location>
</feature>
<feature type="transmembrane region" description="Helical" evidence="1">
    <location>
        <begin position="388"/>
        <end position="407"/>
    </location>
</feature>
<dbReference type="OrthoDB" id="9791872at2"/>
<feature type="transmembrane region" description="Helical" evidence="1">
    <location>
        <begin position="144"/>
        <end position="160"/>
    </location>
</feature>
<gene>
    <name evidence="3" type="ORF">DDE23_09170</name>
</gene>
<reference evidence="3 4" key="1">
    <citation type="journal article" date="2011" name="Syst. Appl. Microbiol.">
        <title>Defluviimonas denitrificans gen. nov., sp. nov., and Pararhodobacter aggregans gen. nov., sp. nov., non-phototrophic Rhodobacteraceae from the biofilter of a marine aquaculture.</title>
        <authorList>
            <person name="Foesel B.U."/>
            <person name="Drake H.L."/>
            <person name="Schramm A."/>
        </authorList>
    </citation>
    <scope>NUCLEOTIDE SEQUENCE [LARGE SCALE GENOMIC DNA]</scope>
    <source>
        <strain evidence="3 4">D1-19</strain>
    </source>
</reference>
<dbReference type="AlphaFoldDB" id="A0A2T7USP9"/>
<feature type="transmembrane region" description="Helical" evidence="1">
    <location>
        <begin position="196"/>
        <end position="220"/>
    </location>
</feature>
<sequence length="499" mass="51213">MDLLTQIAGSVFSLGSVAAMLGASLLGVLIGALPGLNPVMAIALLLPLTYSMEPLIALGMVAGIYNGSMYGGAIPAILMRIPGTPAAIATTFDGFPMTQRGEAARALKIACWSSAIGGTASALALMTMGPLLARATLHFGPAEYFWIAMFGMASIGVLVGDDALKGLMAAVLGLLLGTVGLDNLSGIPRYTFGEPWLLGGLDLVVILVGLYALPPVIALAEQADLKGLSAAALKLGRARLGWAEIRGLIPTWLRSSFIGIGVGILPGAGGNIAAFLSYSAAKSASPDPDSFGKGNPQGVAAAECGNNADNAASMIPALALGIPGNVVAALVLGALLIHGLQPGPQLFHQNPALVGGFMAQMLITSLLILLVGGAAATRVFAQVQRLPGVLMVPMILVLMAVGVYVINGRVVDLWVMFAAGLAGYVLEKLAFPLAPVVLGLILGPMAEQSVRRALLISRGDATELLTRPISAVIAVATLALILWPILRAWQRRRHGAKAP</sequence>
<keyword evidence="1" id="KW-1133">Transmembrane helix</keyword>
<keyword evidence="1" id="KW-0812">Transmembrane</keyword>
<dbReference type="PANTHER" id="PTHR35342:SF5">
    <property type="entry name" value="TRICARBOXYLIC TRANSPORT PROTEIN"/>
    <property type="match status" value="1"/>
</dbReference>
<dbReference type="Pfam" id="PF01970">
    <property type="entry name" value="TctA"/>
    <property type="match status" value="1"/>
</dbReference>
<evidence type="ECO:0000256" key="1">
    <source>
        <dbReference type="SAM" id="Phobius"/>
    </source>
</evidence>
<feature type="transmembrane region" description="Helical" evidence="1">
    <location>
        <begin position="12"/>
        <end position="33"/>
    </location>
</feature>
<feature type="transmembrane region" description="Helical" evidence="1">
    <location>
        <begin position="167"/>
        <end position="184"/>
    </location>
</feature>
<comment type="caution">
    <text evidence="3">The sequence shown here is derived from an EMBL/GenBank/DDBJ whole genome shotgun (WGS) entry which is preliminary data.</text>
</comment>
<feature type="transmembrane region" description="Helical" evidence="1">
    <location>
        <begin position="464"/>
        <end position="486"/>
    </location>
</feature>
<evidence type="ECO:0000259" key="2">
    <source>
        <dbReference type="Pfam" id="PF01970"/>
    </source>
</evidence>
<feature type="transmembrane region" description="Helical" evidence="1">
    <location>
        <begin position="413"/>
        <end position="443"/>
    </location>
</feature>
<feature type="transmembrane region" description="Helical" evidence="1">
    <location>
        <begin position="317"/>
        <end position="337"/>
    </location>
</feature>
<keyword evidence="4" id="KW-1185">Reference proteome</keyword>
<dbReference type="RefSeq" id="WP_107750983.1">
    <property type="nucleotide sequence ID" value="NZ_QBKF01000003.1"/>
</dbReference>
<keyword evidence="1" id="KW-0472">Membrane</keyword>
<evidence type="ECO:0000313" key="3">
    <source>
        <dbReference type="EMBL" id="PVE47611.1"/>
    </source>
</evidence>
<feature type="domain" description="DUF112" evidence="2">
    <location>
        <begin position="18"/>
        <end position="438"/>
    </location>
</feature>
<name>A0A2T7USP9_9RHOB</name>
<protein>
    <submittedName>
        <fullName evidence="3">C4-dicarboxylate ABC transporter permease</fullName>
    </submittedName>
</protein>